<dbReference type="InterPro" id="IPR029058">
    <property type="entry name" value="AB_hydrolase_fold"/>
</dbReference>
<dbReference type="PANTHER" id="PTHR48098">
    <property type="entry name" value="ENTEROCHELIN ESTERASE-RELATED"/>
    <property type="match status" value="1"/>
</dbReference>
<dbReference type="RefSeq" id="WP_378588871.1">
    <property type="nucleotide sequence ID" value="NZ_JBHSKD010000007.1"/>
</dbReference>
<name>A0ABW0BGU5_9ACTN</name>
<dbReference type="PANTHER" id="PTHR48098:SF3">
    <property type="entry name" value="IRON(III) ENTEROBACTIN ESTERASE"/>
    <property type="match status" value="1"/>
</dbReference>
<protein>
    <submittedName>
        <fullName evidence="1">Alpha/beta hydrolase</fullName>
    </submittedName>
</protein>
<reference evidence="2" key="1">
    <citation type="journal article" date="2019" name="Int. J. Syst. Evol. Microbiol.">
        <title>The Global Catalogue of Microorganisms (GCM) 10K type strain sequencing project: providing services to taxonomists for standard genome sequencing and annotation.</title>
        <authorList>
            <consortium name="The Broad Institute Genomics Platform"/>
            <consortium name="The Broad Institute Genome Sequencing Center for Infectious Disease"/>
            <person name="Wu L."/>
            <person name="Ma J."/>
        </authorList>
    </citation>
    <scope>NUCLEOTIDE SEQUENCE [LARGE SCALE GENOMIC DNA]</scope>
    <source>
        <strain evidence="2">DFY41</strain>
    </source>
</reference>
<dbReference type="EMBL" id="JBHSKD010000007">
    <property type="protein sequence ID" value="MFC5176500.1"/>
    <property type="molecule type" value="Genomic_DNA"/>
</dbReference>
<keyword evidence="2" id="KW-1185">Reference proteome</keyword>
<comment type="caution">
    <text evidence="1">The sequence shown here is derived from an EMBL/GenBank/DDBJ whole genome shotgun (WGS) entry which is preliminary data.</text>
</comment>
<dbReference type="Pfam" id="PF00756">
    <property type="entry name" value="Esterase"/>
    <property type="match status" value="1"/>
</dbReference>
<dbReference type="GO" id="GO:0016787">
    <property type="term" value="F:hydrolase activity"/>
    <property type="evidence" value="ECO:0007669"/>
    <property type="project" value="UniProtKB-KW"/>
</dbReference>
<dbReference type="Proteomes" id="UP001596087">
    <property type="component" value="Unassembled WGS sequence"/>
</dbReference>
<organism evidence="1 2">
    <name type="scientific">Nocardioides taihuensis</name>
    <dbReference type="NCBI Taxonomy" id="1835606"/>
    <lineage>
        <taxon>Bacteria</taxon>
        <taxon>Bacillati</taxon>
        <taxon>Actinomycetota</taxon>
        <taxon>Actinomycetes</taxon>
        <taxon>Propionibacteriales</taxon>
        <taxon>Nocardioidaceae</taxon>
        <taxon>Nocardioides</taxon>
    </lineage>
</organism>
<accession>A0ABW0BGU5</accession>
<evidence type="ECO:0000313" key="2">
    <source>
        <dbReference type="Proteomes" id="UP001596087"/>
    </source>
</evidence>
<proteinExistence type="predicted"/>
<keyword evidence="1" id="KW-0378">Hydrolase</keyword>
<dbReference type="Gene3D" id="3.40.50.1820">
    <property type="entry name" value="alpha/beta hydrolase"/>
    <property type="match status" value="1"/>
</dbReference>
<dbReference type="InterPro" id="IPR050583">
    <property type="entry name" value="Mycobacterial_A85_antigen"/>
</dbReference>
<dbReference type="InterPro" id="IPR000801">
    <property type="entry name" value="Esterase-like"/>
</dbReference>
<gene>
    <name evidence="1" type="ORF">ACFPGP_07440</name>
</gene>
<dbReference type="SUPFAM" id="SSF53474">
    <property type="entry name" value="alpha/beta-Hydrolases"/>
    <property type="match status" value="1"/>
</dbReference>
<sequence>MSAPHLPPTAVEGDELVFRRADPHHELGGVRVWCDLELGADLAMTEVPGGWELRLPRPDLDCLEYLLEPDGGSPETDPGNPLRVDGAFGEHSWLPFPGYAAPTWLDEPAVEGVLTPVVLDDTALGRVDAAVWEPADADGPLPLLLAHDGPEMDRFAHLTRYVATGIASGRLPAMRVALLSPGARNERYAANPAYAAVLVDDVLPALLERFPSDHRPVLSGQSLGGLAALHAAWTSAATFGGLFLQSGSFFTAELDAQESGFEFWGEVTGFVASLLDATEAAPGAPRTTLTCGTAEENLANNRLMADHLRATGVDVAWGEARQGHTWTCWRDLLDPHLTDLLRTVWA</sequence>
<evidence type="ECO:0000313" key="1">
    <source>
        <dbReference type="EMBL" id="MFC5176500.1"/>
    </source>
</evidence>